<keyword evidence="2" id="KW-1185">Reference proteome</keyword>
<evidence type="ECO:0008006" key="3">
    <source>
        <dbReference type="Google" id="ProtNLM"/>
    </source>
</evidence>
<name>A0A6V8SMX5_9CLOT</name>
<evidence type="ECO:0000313" key="2">
    <source>
        <dbReference type="Proteomes" id="UP000580568"/>
    </source>
</evidence>
<gene>
    <name evidence="1" type="ORF">bsdtw1_04415</name>
</gene>
<dbReference type="NCBIfam" id="TIGR04129">
    <property type="entry name" value="CxxH_BA5709"/>
    <property type="match status" value="1"/>
</dbReference>
<reference evidence="1 2" key="1">
    <citation type="submission" date="2020-07" db="EMBL/GenBank/DDBJ databases">
        <title>A new beta-1,3-glucan-decomposing anaerobic bacterium isolated from anoxic soil subjected to biological soil disinfestation.</title>
        <authorList>
            <person name="Ueki A."/>
            <person name="Tonouchi A."/>
        </authorList>
    </citation>
    <scope>NUCLEOTIDE SEQUENCE [LARGE SCALE GENOMIC DNA]</scope>
    <source>
        <strain evidence="1 2">TW1</strain>
    </source>
</reference>
<evidence type="ECO:0000313" key="1">
    <source>
        <dbReference type="EMBL" id="GFP78220.1"/>
    </source>
</evidence>
<accession>A0A6V8SMX5</accession>
<sequence>MSDYIEKLSCEDHVDVAIDEYIDQFEKFPTLENTDTGNCDYCNSKAVYKISGEK</sequence>
<dbReference type="InterPro" id="IPR025626">
    <property type="entry name" value="YyzF"/>
</dbReference>
<organism evidence="1 2">
    <name type="scientific">Clostridium fungisolvens</name>
    <dbReference type="NCBI Taxonomy" id="1604897"/>
    <lineage>
        <taxon>Bacteria</taxon>
        <taxon>Bacillati</taxon>
        <taxon>Bacillota</taxon>
        <taxon>Clostridia</taxon>
        <taxon>Eubacteriales</taxon>
        <taxon>Clostridiaceae</taxon>
        <taxon>Clostridium</taxon>
    </lineage>
</organism>
<protein>
    <recommendedName>
        <fullName evidence="3">CxxH/CxxC protein</fullName>
    </recommendedName>
</protein>
<proteinExistence type="predicted"/>
<dbReference type="Pfam" id="PF14116">
    <property type="entry name" value="YyzF"/>
    <property type="match status" value="1"/>
</dbReference>
<dbReference type="AlphaFoldDB" id="A0A6V8SMX5"/>
<comment type="caution">
    <text evidence="1">The sequence shown here is derived from an EMBL/GenBank/DDBJ whole genome shotgun (WGS) entry which is preliminary data.</text>
</comment>
<dbReference type="RefSeq" id="WP_183279531.1">
    <property type="nucleotide sequence ID" value="NZ_BLZR01000001.1"/>
</dbReference>
<dbReference type="EMBL" id="BLZR01000001">
    <property type="protein sequence ID" value="GFP78220.1"/>
    <property type="molecule type" value="Genomic_DNA"/>
</dbReference>
<dbReference type="Proteomes" id="UP000580568">
    <property type="component" value="Unassembled WGS sequence"/>
</dbReference>